<dbReference type="GO" id="GO:0016020">
    <property type="term" value="C:membrane"/>
    <property type="evidence" value="ECO:0007669"/>
    <property type="project" value="GOC"/>
</dbReference>
<dbReference type="Gene3D" id="3.90.550.20">
    <property type="match status" value="1"/>
</dbReference>
<organism evidence="2 3">
    <name type="scientific">Bacteroides eggerthii</name>
    <dbReference type="NCBI Taxonomy" id="28111"/>
    <lineage>
        <taxon>Bacteria</taxon>
        <taxon>Pseudomonadati</taxon>
        <taxon>Bacteroidota</taxon>
        <taxon>Bacteroidia</taxon>
        <taxon>Bacteroidales</taxon>
        <taxon>Bacteroidaceae</taxon>
        <taxon>Bacteroides</taxon>
    </lineage>
</organism>
<accession>A0A975KJI2</accession>
<reference evidence="2" key="1">
    <citation type="journal article" date="2021" name="PLoS Genet.">
        <title>Mobile Type VI secretion system loci of the gut Bacteroidales display extensive intra-ecosystem transfer, multi-species spread and geographical clustering.</title>
        <authorList>
            <person name="Garcia-Bayona L."/>
            <person name="Coyne M.J."/>
            <person name="Comstock L.E."/>
        </authorList>
    </citation>
    <scope>NUCLEOTIDE SEQUENCE</scope>
    <source>
        <strain evidence="2">CL11T00C20</strain>
    </source>
</reference>
<dbReference type="GO" id="GO:0000030">
    <property type="term" value="F:mannosyltransferase activity"/>
    <property type="evidence" value="ECO:0007669"/>
    <property type="project" value="TreeGrafter"/>
</dbReference>
<gene>
    <name evidence="2" type="ORF">INE88_03501</name>
</gene>
<dbReference type="Pfam" id="PF04488">
    <property type="entry name" value="Gly_transf_sug"/>
    <property type="match status" value="1"/>
</dbReference>
<dbReference type="InterPro" id="IPR051706">
    <property type="entry name" value="Glycosyltransferase_domain"/>
</dbReference>
<dbReference type="EMBL" id="CP072227">
    <property type="protein sequence ID" value="QUT46666.1"/>
    <property type="molecule type" value="Genomic_DNA"/>
</dbReference>
<keyword evidence="1" id="KW-0808">Transferase</keyword>
<dbReference type="Proteomes" id="UP000679226">
    <property type="component" value="Chromosome"/>
</dbReference>
<dbReference type="AlphaFoldDB" id="A0A975KJI2"/>
<proteinExistence type="predicted"/>
<evidence type="ECO:0000313" key="3">
    <source>
        <dbReference type="Proteomes" id="UP000679226"/>
    </source>
</evidence>
<dbReference type="SUPFAM" id="SSF53448">
    <property type="entry name" value="Nucleotide-diphospho-sugar transferases"/>
    <property type="match status" value="1"/>
</dbReference>
<name>A0A975KJI2_9BACE</name>
<dbReference type="InterPro" id="IPR029044">
    <property type="entry name" value="Nucleotide-diphossugar_trans"/>
</dbReference>
<dbReference type="KEGG" id="beg:INE88_03501"/>
<dbReference type="RefSeq" id="WP_211454312.1">
    <property type="nucleotide sequence ID" value="NZ_CP072227.1"/>
</dbReference>
<dbReference type="PANTHER" id="PTHR32385:SF15">
    <property type="entry name" value="INOSITOL PHOSPHOCERAMIDE MANNOSYLTRANSFERASE 1"/>
    <property type="match status" value="1"/>
</dbReference>
<evidence type="ECO:0000256" key="1">
    <source>
        <dbReference type="ARBA" id="ARBA00022679"/>
    </source>
</evidence>
<dbReference type="InterPro" id="IPR007577">
    <property type="entry name" value="GlycoTrfase_DXD_sugar-bd_CS"/>
</dbReference>
<sequence>MIPKIIHYCWFGRKPLPPLAVKCIESWKKYLPDYTIKEWNEDNFDINIVPYTREAYEVGKYAFVSDYARFYILYHHGGLYFDTDVEVIRPMDDLVGRGAFMGCENEAKPGATALAVAPGLGLGCNPGLGLGCNPGLGLGCNPGLGLYAEILELYSGLHFKCVDGGLNLKTVVEYTTDLLVNKGLRNISTEQYIGGIWIYPKEFFSPKSYHTGEINITSNTYCIHHFAGTWLPKSVKFKLKIRKILGEKFYAFSKRLKDVYKSVINYNVKP</sequence>
<evidence type="ECO:0000313" key="2">
    <source>
        <dbReference type="EMBL" id="QUT46666.1"/>
    </source>
</evidence>
<dbReference type="GO" id="GO:0051999">
    <property type="term" value="P:mannosyl-inositol phosphorylceramide biosynthetic process"/>
    <property type="evidence" value="ECO:0007669"/>
    <property type="project" value="TreeGrafter"/>
</dbReference>
<protein>
    <submittedName>
        <fullName evidence="2">Tox-DOC protein</fullName>
    </submittedName>
</protein>
<dbReference type="PANTHER" id="PTHR32385">
    <property type="entry name" value="MANNOSYL PHOSPHORYLINOSITOL CERAMIDE SYNTHASE"/>
    <property type="match status" value="1"/>
</dbReference>